<comment type="caution">
    <text evidence="1">The sequence shown here is derived from an EMBL/GenBank/DDBJ whole genome shotgun (WGS) entry which is preliminary data.</text>
</comment>
<organism evidence="1 2">
    <name type="scientific">Fusarium decemcellulare</name>
    <dbReference type="NCBI Taxonomy" id="57161"/>
    <lineage>
        <taxon>Eukaryota</taxon>
        <taxon>Fungi</taxon>
        <taxon>Dikarya</taxon>
        <taxon>Ascomycota</taxon>
        <taxon>Pezizomycotina</taxon>
        <taxon>Sordariomycetes</taxon>
        <taxon>Hypocreomycetidae</taxon>
        <taxon>Hypocreales</taxon>
        <taxon>Nectriaceae</taxon>
        <taxon>Fusarium</taxon>
        <taxon>Fusarium decemcellulare species complex</taxon>
    </lineage>
</organism>
<name>A0ACC1SR41_9HYPO</name>
<sequence length="196" mass="20468">MVAIRPLLVFSVVVGIAAAGKCKPSSQTSITTLATETATSSTTDTTSSTVSETSTASTTEILATETTTSSTTESLVDTTTDTTLTTFMTSLTSTETTTEPATTTLEATVVIACPADPPQCLGTMEIKCNYAMGGTPFDSITTLDDCAHKCDRSSSCIIFTYNRANSFCYLTGNPNDVTEQGSYSGWVSGTKGTCRQ</sequence>
<gene>
    <name evidence="1" type="ORF">NM208_g3007</name>
</gene>
<dbReference type="EMBL" id="JANRMS010000191">
    <property type="protein sequence ID" value="KAJ3544510.1"/>
    <property type="molecule type" value="Genomic_DNA"/>
</dbReference>
<dbReference type="Proteomes" id="UP001148629">
    <property type="component" value="Unassembled WGS sequence"/>
</dbReference>
<reference evidence="1" key="1">
    <citation type="submission" date="2022-08" db="EMBL/GenBank/DDBJ databases">
        <title>Genome Sequence of Fusarium decemcellulare.</title>
        <authorList>
            <person name="Buettner E."/>
        </authorList>
    </citation>
    <scope>NUCLEOTIDE SEQUENCE</scope>
    <source>
        <strain evidence="1">Babe19</strain>
    </source>
</reference>
<accession>A0ACC1SR41</accession>
<keyword evidence="2" id="KW-1185">Reference proteome</keyword>
<evidence type="ECO:0000313" key="1">
    <source>
        <dbReference type="EMBL" id="KAJ3544510.1"/>
    </source>
</evidence>
<evidence type="ECO:0000313" key="2">
    <source>
        <dbReference type="Proteomes" id="UP001148629"/>
    </source>
</evidence>
<protein>
    <submittedName>
        <fullName evidence="1">Uncharacterized protein</fullName>
    </submittedName>
</protein>
<proteinExistence type="predicted"/>